<keyword evidence="3" id="KW-1185">Reference proteome</keyword>
<name>A0A7Y9LE26_9ACTN</name>
<organism evidence="2 3">
    <name type="scientific">Microlunatus parietis</name>
    <dbReference type="NCBI Taxonomy" id="682979"/>
    <lineage>
        <taxon>Bacteria</taxon>
        <taxon>Bacillati</taxon>
        <taxon>Actinomycetota</taxon>
        <taxon>Actinomycetes</taxon>
        <taxon>Propionibacteriales</taxon>
        <taxon>Propionibacteriaceae</taxon>
        <taxon>Microlunatus</taxon>
    </lineage>
</organism>
<dbReference type="PANTHER" id="PTHR38011:SF11">
    <property type="entry name" value="2,5-DIAMINO-6-RIBOSYLAMINO-4(3H)-PYRIMIDINONE 5'-PHOSPHATE REDUCTASE"/>
    <property type="match status" value="1"/>
</dbReference>
<dbReference type="InterPro" id="IPR024072">
    <property type="entry name" value="DHFR-like_dom_sf"/>
</dbReference>
<sequence>MGKIRVHEFVSLDGSYEDPSFTFDFGWTDAMFERMGAVTSSSDAILLGKNTFEGFAPAWKDRTPEDDPGAPFFNNSPKYVVSSTLENPEEQWQNSSVIGGYDADRIRELKDQHEGIYISGSGTLVRALLADGLVDELHLLTYPVVLGTGARLFPDGSDKLTLSLVESTTYDNGVVHLVYGPKAA</sequence>
<dbReference type="RefSeq" id="WP_179753542.1">
    <property type="nucleotide sequence ID" value="NZ_JACCBU010000001.1"/>
</dbReference>
<dbReference type="EMBL" id="JACCBU010000001">
    <property type="protein sequence ID" value="NYE72616.1"/>
    <property type="molecule type" value="Genomic_DNA"/>
</dbReference>
<dbReference type="SUPFAM" id="SSF53597">
    <property type="entry name" value="Dihydrofolate reductase-like"/>
    <property type="match status" value="1"/>
</dbReference>
<accession>A0A7Y9LE26</accession>
<dbReference type="Pfam" id="PF01872">
    <property type="entry name" value="RibD_C"/>
    <property type="match status" value="1"/>
</dbReference>
<protein>
    <submittedName>
        <fullName evidence="2">Dihydrofolate reductase</fullName>
    </submittedName>
</protein>
<gene>
    <name evidence="2" type="ORF">BKA15_003945</name>
</gene>
<dbReference type="AlphaFoldDB" id="A0A7Y9LE26"/>
<dbReference type="GO" id="GO:0008703">
    <property type="term" value="F:5-amino-6-(5-phosphoribosylamino)uracil reductase activity"/>
    <property type="evidence" value="ECO:0007669"/>
    <property type="project" value="InterPro"/>
</dbReference>
<proteinExistence type="predicted"/>
<feature type="domain" description="Bacterial bifunctional deaminase-reductase C-terminal" evidence="1">
    <location>
        <begin position="3"/>
        <end position="175"/>
    </location>
</feature>
<evidence type="ECO:0000313" key="3">
    <source>
        <dbReference type="Proteomes" id="UP000569914"/>
    </source>
</evidence>
<dbReference type="Gene3D" id="3.40.430.10">
    <property type="entry name" value="Dihydrofolate Reductase, subunit A"/>
    <property type="match status" value="1"/>
</dbReference>
<dbReference type="PANTHER" id="PTHR38011">
    <property type="entry name" value="DIHYDROFOLATE REDUCTASE FAMILY PROTEIN (AFU_ORTHOLOGUE AFUA_8G06820)"/>
    <property type="match status" value="1"/>
</dbReference>
<dbReference type="InterPro" id="IPR050765">
    <property type="entry name" value="Riboflavin_Biosynth_HTPR"/>
</dbReference>
<evidence type="ECO:0000259" key="1">
    <source>
        <dbReference type="Pfam" id="PF01872"/>
    </source>
</evidence>
<dbReference type="Proteomes" id="UP000569914">
    <property type="component" value="Unassembled WGS sequence"/>
</dbReference>
<reference evidence="2 3" key="1">
    <citation type="submission" date="2020-07" db="EMBL/GenBank/DDBJ databases">
        <title>Sequencing the genomes of 1000 actinobacteria strains.</title>
        <authorList>
            <person name="Klenk H.-P."/>
        </authorList>
    </citation>
    <scope>NUCLEOTIDE SEQUENCE [LARGE SCALE GENOMIC DNA]</scope>
    <source>
        <strain evidence="2 3">DSM 22083</strain>
    </source>
</reference>
<evidence type="ECO:0000313" key="2">
    <source>
        <dbReference type="EMBL" id="NYE72616.1"/>
    </source>
</evidence>
<dbReference type="GO" id="GO:0009231">
    <property type="term" value="P:riboflavin biosynthetic process"/>
    <property type="evidence" value="ECO:0007669"/>
    <property type="project" value="InterPro"/>
</dbReference>
<comment type="caution">
    <text evidence="2">The sequence shown here is derived from an EMBL/GenBank/DDBJ whole genome shotgun (WGS) entry which is preliminary data.</text>
</comment>
<dbReference type="InterPro" id="IPR002734">
    <property type="entry name" value="RibDG_C"/>
</dbReference>